<keyword evidence="1" id="KW-0472">Membrane</keyword>
<sequence>MLAAAGAALVYGLAVHTPAGRSVDGAVLGLVAGWAGTPDTSAVAAALGVIRGALPFLLAAAVGVLGMIGVARRRWRGVVAAAVAIPCAIASSLVLRDLLLSRPSELAHPVYAHNTFPSTHVTAVAALCLAAWWLRPTSWNDTVTAYSAGLIVLLAAVASVATHAHRPSDTLGSVFLVAAWGAMTVYALRLRPD</sequence>
<keyword evidence="3" id="KW-1185">Reference proteome</keyword>
<feature type="transmembrane region" description="Helical" evidence="1">
    <location>
        <begin position="77"/>
        <end position="95"/>
    </location>
</feature>
<feature type="transmembrane region" description="Helical" evidence="1">
    <location>
        <begin position="146"/>
        <end position="164"/>
    </location>
</feature>
<feature type="transmembrane region" description="Helical" evidence="1">
    <location>
        <begin position="41"/>
        <end position="65"/>
    </location>
</feature>
<feature type="transmembrane region" description="Helical" evidence="1">
    <location>
        <begin position="170"/>
        <end position="188"/>
    </location>
</feature>
<dbReference type="EMBL" id="BAABID010000004">
    <property type="protein sequence ID" value="GAA4720103.1"/>
    <property type="molecule type" value="Genomic_DNA"/>
</dbReference>
<keyword evidence="1" id="KW-0812">Transmembrane</keyword>
<feature type="transmembrane region" description="Helical" evidence="1">
    <location>
        <begin position="115"/>
        <end position="134"/>
    </location>
</feature>
<name>A0ABP8Y3V4_9MICO</name>
<reference evidence="3" key="1">
    <citation type="journal article" date="2019" name="Int. J. Syst. Evol. Microbiol.">
        <title>The Global Catalogue of Microorganisms (GCM) 10K type strain sequencing project: providing services to taxonomists for standard genome sequencing and annotation.</title>
        <authorList>
            <consortium name="The Broad Institute Genomics Platform"/>
            <consortium name="The Broad Institute Genome Sequencing Center for Infectious Disease"/>
            <person name="Wu L."/>
            <person name="Ma J."/>
        </authorList>
    </citation>
    <scope>NUCLEOTIDE SEQUENCE [LARGE SCALE GENOMIC DNA]</scope>
    <source>
        <strain evidence="3">JCM 18063</strain>
    </source>
</reference>
<evidence type="ECO:0000313" key="3">
    <source>
        <dbReference type="Proteomes" id="UP001500956"/>
    </source>
</evidence>
<proteinExistence type="predicted"/>
<comment type="caution">
    <text evidence="2">The sequence shown here is derived from an EMBL/GenBank/DDBJ whole genome shotgun (WGS) entry which is preliminary data.</text>
</comment>
<dbReference type="InterPro" id="IPR036938">
    <property type="entry name" value="PAP2/HPO_sf"/>
</dbReference>
<dbReference type="Proteomes" id="UP001500956">
    <property type="component" value="Unassembled WGS sequence"/>
</dbReference>
<evidence type="ECO:0008006" key="4">
    <source>
        <dbReference type="Google" id="ProtNLM"/>
    </source>
</evidence>
<dbReference type="Gene3D" id="1.20.144.10">
    <property type="entry name" value="Phosphatidic acid phosphatase type 2/haloperoxidase"/>
    <property type="match status" value="1"/>
</dbReference>
<dbReference type="SUPFAM" id="SSF48317">
    <property type="entry name" value="Acid phosphatase/Vanadium-dependent haloperoxidase"/>
    <property type="match status" value="1"/>
</dbReference>
<organism evidence="2 3">
    <name type="scientific">Isoptericola chiayiensis</name>
    <dbReference type="NCBI Taxonomy" id="579446"/>
    <lineage>
        <taxon>Bacteria</taxon>
        <taxon>Bacillati</taxon>
        <taxon>Actinomycetota</taxon>
        <taxon>Actinomycetes</taxon>
        <taxon>Micrococcales</taxon>
        <taxon>Promicromonosporaceae</taxon>
        <taxon>Isoptericola</taxon>
    </lineage>
</organism>
<gene>
    <name evidence="2" type="ORF">GCM10023216_06150</name>
</gene>
<evidence type="ECO:0000313" key="2">
    <source>
        <dbReference type="EMBL" id="GAA4720103.1"/>
    </source>
</evidence>
<protein>
    <recommendedName>
        <fullName evidence="4">Phosphoesterase PA-phosphatase related protein</fullName>
    </recommendedName>
</protein>
<accession>A0ABP8Y3V4</accession>
<evidence type="ECO:0000256" key="1">
    <source>
        <dbReference type="SAM" id="Phobius"/>
    </source>
</evidence>
<keyword evidence="1" id="KW-1133">Transmembrane helix</keyword>